<gene>
    <name evidence="1" type="ORF">CA54_35190</name>
</gene>
<name>A0A5C6BQX4_9PLAN</name>
<dbReference type="EMBL" id="SJPP01000001">
    <property type="protein sequence ID" value="TWU14650.1"/>
    <property type="molecule type" value="Genomic_DNA"/>
</dbReference>
<comment type="caution">
    <text evidence="1">The sequence shown here is derived from an EMBL/GenBank/DDBJ whole genome shotgun (WGS) entry which is preliminary data.</text>
</comment>
<proteinExistence type="predicted"/>
<evidence type="ECO:0000313" key="1">
    <source>
        <dbReference type="EMBL" id="TWU14650.1"/>
    </source>
</evidence>
<sequence length="110" mass="12556">MQTFRAIDIGWPDSVGIDHGEGWICFQWEDHLYGREGLTIDMYGHCSRNMPFRSGIGLVDYVVHRDSITLRFAPELAKKLELDEEIEIRFDLADSEFEGLKAAMESVGGF</sequence>
<dbReference type="AlphaFoldDB" id="A0A5C6BQX4"/>
<dbReference type="OrthoDB" id="9862676at2"/>
<dbReference type="RefSeq" id="WP_146371933.1">
    <property type="nucleotide sequence ID" value="NZ_SJPP01000001.1"/>
</dbReference>
<dbReference type="Proteomes" id="UP000320735">
    <property type="component" value="Unassembled WGS sequence"/>
</dbReference>
<protein>
    <submittedName>
        <fullName evidence="1">Uncharacterized protein</fullName>
    </submittedName>
</protein>
<evidence type="ECO:0000313" key="2">
    <source>
        <dbReference type="Proteomes" id="UP000320735"/>
    </source>
</evidence>
<organism evidence="1 2">
    <name type="scientific">Symmachiella macrocystis</name>
    <dbReference type="NCBI Taxonomy" id="2527985"/>
    <lineage>
        <taxon>Bacteria</taxon>
        <taxon>Pseudomonadati</taxon>
        <taxon>Planctomycetota</taxon>
        <taxon>Planctomycetia</taxon>
        <taxon>Planctomycetales</taxon>
        <taxon>Planctomycetaceae</taxon>
        <taxon>Symmachiella</taxon>
    </lineage>
</organism>
<keyword evidence="2" id="KW-1185">Reference proteome</keyword>
<accession>A0A5C6BQX4</accession>
<reference evidence="1 2" key="1">
    <citation type="submission" date="2019-02" db="EMBL/GenBank/DDBJ databases">
        <title>Deep-cultivation of Planctomycetes and their phenomic and genomic characterization uncovers novel biology.</title>
        <authorList>
            <person name="Wiegand S."/>
            <person name="Jogler M."/>
            <person name="Boedeker C."/>
            <person name="Pinto D."/>
            <person name="Vollmers J."/>
            <person name="Rivas-Marin E."/>
            <person name="Kohn T."/>
            <person name="Peeters S.H."/>
            <person name="Heuer A."/>
            <person name="Rast P."/>
            <person name="Oberbeckmann S."/>
            <person name="Bunk B."/>
            <person name="Jeske O."/>
            <person name="Meyerdierks A."/>
            <person name="Storesund J.E."/>
            <person name="Kallscheuer N."/>
            <person name="Luecker S."/>
            <person name="Lage O.M."/>
            <person name="Pohl T."/>
            <person name="Merkel B.J."/>
            <person name="Hornburger P."/>
            <person name="Mueller R.-W."/>
            <person name="Bruemmer F."/>
            <person name="Labrenz M."/>
            <person name="Spormann A.M."/>
            <person name="Op Den Camp H."/>
            <person name="Overmann J."/>
            <person name="Amann R."/>
            <person name="Jetten M.S.M."/>
            <person name="Mascher T."/>
            <person name="Medema M.H."/>
            <person name="Devos D.P."/>
            <person name="Kaster A.-K."/>
            <person name="Ovreas L."/>
            <person name="Rohde M."/>
            <person name="Galperin M.Y."/>
            <person name="Jogler C."/>
        </authorList>
    </citation>
    <scope>NUCLEOTIDE SEQUENCE [LARGE SCALE GENOMIC DNA]</scope>
    <source>
        <strain evidence="1 2">CA54</strain>
    </source>
</reference>